<feature type="transmembrane region" description="Helical" evidence="8">
    <location>
        <begin position="355"/>
        <end position="374"/>
    </location>
</feature>
<dbReference type="RefSeq" id="WP_138002104.1">
    <property type="nucleotide sequence ID" value="NZ_QGQD01000030.1"/>
</dbReference>
<evidence type="ECO:0000256" key="7">
    <source>
        <dbReference type="PIRNR" id="PIRNR016636"/>
    </source>
</evidence>
<dbReference type="InterPro" id="IPR028362">
    <property type="entry name" value="AlgI"/>
</dbReference>
<feature type="transmembrane region" description="Helical" evidence="8">
    <location>
        <begin position="442"/>
        <end position="461"/>
    </location>
</feature>
<feature type="transmembrane region" description="Helical" evidence="8">
    <location>
        <begin position="6"/>
        <end position="22"/>
    </location>
</feature>
<dbReference type="PIRSF" id="PIRSF016636">
    <property type="entry name" value="AlgI_DltB"/>
    <property type="match status" value="1"/>
</dbReference>
<comment type="similarity">
    <text evidence="2 7">Belongs to the membrane-bound acyltransferase family.</text>
</comment>
<dbReference type="PIRSF" id="PIRSF500217">
    <property type="entry name" value="AlgI"/>
    <property type="match status" value="1"/>
</dbReference>
<keyword evidence="7" id="KW-0012">Acyltransferase</keyword>
<keyword evidence="6 7" id="KW-0472">Membrane</keyword>
<dbReference type="GO" id="GO:0016746">
    <property type="term" value="F:acyltransferase activity"/>
    <property type="evidence" value="ECO:0007669"/>
    <property type="project" value="UniProtKB-KW"/>
</dbReference>
<dbReference type="GO" id="GO:0042121">
    <property type="term" value="P:alginic acid biosynthetic process"/>
    <property type="evidence" value="ECO:0007669"/>
    <property type="project" value="InterPro"/>
</dbReference>
<dbReference type="PANTHER" id="PTHR13285:SF18">
    <property type="entry name" value="PROTEIN-CYSTEINE N-PALMITOYLTRANSFERASE RASP"/>
    <property type="match status" value="1"/>
</dbReference>
<dbReference type="STRING" id="180332.GCA_000797495_03248"/>
<evidence type="ECO:0000256" key="6">
    <source>
        <dbReference type="ARBA" id="ARBA00023136"/>
    </source>
</evidence>
<proteinExistence type="inferred from homology"/>
<feature type="transmembrane region" description="Helical" evidence="8">
    <location>
        <begin position="403"/>
        <end position="422"/>
    </location>
</feature>
<keyword evidence="7" id="KW-0808">Transferase</keyword>
<feature type="transmembrane region" description="Helical" evidence="8">
    <location>
        <begin position="49"/>
        <end position="68"/>
    </location>
</feature>
<evidence type="ECO:0000256" key="1">
    <source>
        <dbReference type="ARBA" id="ARBA00004651"/>
    </source>
</evidence>
<keyword evidence="3 7" id="KW-1003">Cell membrane</keyword>
<comment type="caution">
    <text evidence="9">The sequence shown here is derived from an EMBL/GenBank/DDBJ whole genome shotgun (WGS) entry which is preliminary data.</text>
</comment>
<comment type="subcellular location">
    <subcellularLocation>
        <location evidence="1">Cell membrane</location>
        <topology evidence="1">Multi-pass membrane protein</topology>
    </subcellularLocation>
</comment>
<keyword evidence="5 8" id="KW-1133">Transmembrane helix</keyword>
<evidence type="ECO:0000256" key="5">
    <source>
        <dbReference type="ARBA" id="ARBA00022989"/>
    </source>
</evidence>
<feature type="transmembrane region" description="Helical" evidence="8">
    <location>
        <begin position="311"/>
        <end position="335"/>
    </location>
</feature>
<dbReference type="InterPro" id="IPR004299">
    <property type="entry name" value="MBOAT_fam"/>
</dbReference>
<evidence type="ECO:0000313" key="10">
    <source>
        <dbReference type="Proteomes" id="UP000306509"/>
    </source>
</evidence>
<dbReference type="AlphaFoldDB" id="A0A4U8Q9R0"/>
<feature type="transmembrane region" description="Helical" evidence="8">
    <location>
        <begin position="80"/>
        <end position="98"/>
    </location>
</feature>
<protein>
    <submittedName>
        <fullName evidence="9">D-alanyl-lipoteichoic acid biosynthesis protein DltB</fullName>
    </submittedName>
</protein>
<accession>A0A4U8Q9R0</accession>
<name>A0A4U8Q9R0_9FIRM</name>
<dbReference type="InterPro" id="IPR051085">
    <property type="entry name" value="MB_O-acyltransferase"/>
</dbReference>
<evidence type="ECO:0000256" key="8">
    <source>
        <dbReference type="SAM" id="Phobius"/>
    </source>
</evidence>
<evidence type="ECO:0000256" key="2">
    <source>
        <dbReference type="ARBA" id="ARBA00010323"/>
    </source>
</evidence>
<sequence>MVFSSILFMFRFLPAVLILYYIAPRKIRNTVLFLFSLFFYAWGEPKYVFLMLFSITMDFTFGQLIGKYRERGNLKKAKQFLLISVFANLGILGFFKYADFIINSVNGVFETGIPLLGIPLPIGISFFTFQTMSYTIDVYRGVTRVQKNWINYGTYVSMFPQLIAGPIVQYKTIAKQMRDRRENSDDFVVGIHRFMIGVGKKVLLANNIGKLWDTISAMPAGDIPVATAWLGILAYTFQIYYDFSGYSDMAIGLGKMFGFHFLENFNYPYVSKSITEFWRRWHISLSSWFREYVYIPLGGNRKGALKQVRNILVVWLLTGIWHGASWNFVMWGVYYGLLLLLEKFVLGRFLEKLPGVIRILYSMFFVMIGWVIFAFDDLAKGFSYIGALFGGHGQALFNQESIYLLYNNGVLLVLLILGATMLPKLTAEKWLACLKNTQWVCVLLKSVFYVGIFIISVAYLVDATYNPFLYFRF</sequence>
<dbReference type="Pfam" id="PF03062">
    <property type="entry name" value="MBOAT"/>
    <property type="match status" value="1"/>
</dbReference>
<evidence type="ECO:0000256" key="4">
    <source>
        <dbReference type="ARBA" id="ARBA00022692"/>
    </source>
</evidence>
<keyword evidence="4 8" id="KW-0812">Transmembrane</keyword>
<feature type="transmembrane region" description="Helical" evidence="8">
    <location>
        <begin position="118"/>
        <end position="139"/>
    </location>
</feature>
<reference evidence="9 10" key="1">
    <citation type="journal article" date="2019" name="Anaerobe">
        <title>Detection of Robinsoniella peoriensis in multiple bone samples of a trauma patient.</title>
        <authorList>
            <person name="Schrottner P."/>
            <person name="Hartwich K."/>
            <person name="Bunk B."/>
            <person name="Schober I."/>
            <person name="Helbig S."/>
            <person name="Rudolph W.W."/>
            <person name="Gunzer F."/>
        </authorList>
    </citation>
    <scope>NUCLEOTIDE SEQUENCE [LARGE SCALE GENOMIC DNA]</scope>
    <source>
        <strain evidence="9 10">DSM 106044</strain>
    </source>
</reference>
<dbReference type="InterPro" id="IPR024194">
    <property type="entry name" value="Ac/AlaTfrase_AlgI/DltB"/>
</dbReference>
<keyword evidence="10" id="KW-1185">Reference proteome</keyword>
<dbReference type="PANTHER" id="PTHR13285">
    <property type="entry name" value="ACYLTRANSFERASE"/>
    <property type="match status" value="1"/>
</dbReference>
<dbReference type="EMBL" id="QGQD01000030">
    <property type="protein sequence ID" value="TLD01740.1"/>
    <property type="molecule type" value="Genomic_DNA"/>
</dbReference>
<dbReference type="Proteomes" id="UP000306509">
    <property type="component" value="Unassembled WGS sequence"/>
</dbReference>
<evidence type="ECO:0000256" key="3">
    <source>
        <dbReference type="ARBA" id="ARBA00022475"/>
    </source>
</evidence>
<dbReference type="GO" id="GO:0005886">
    <property type="term" value="C:plasma membrane"/>
    <property type="evidence" value="ECO:0007669"/>
    <property type="project" value="UniProtKB-SubCell"/>
</dbReference>
<gene>
    <name evidence="9" type="ORF">DSM106044_01375</name>
</gene>
<organism evidence="9 10">
    <name type="scientific">Robinsoniella peoriensis</name>
    <dbReference type="NCBI Taxonomy" id="180332"/>
    <lineage>
        <taxon>Bacteria</taxon>
        <taxon>Bacillati</taxon>
        <taxon>Bacillota</taxon>
        <taxon>Clostridia</taxon>
        <taxon>Lachnospirales</taxon>
        <taxon>Lachnospiraceae</taxon>
        <taxon>Robinsoniella</taxon>
    </lineage>
</organism>
<evidence type="ECO:0000313" key="9">
    <source>
        <dbReference type="EMBL" id="TLD01740.1"/>
    </source>
</evidence>